<evidence type="ECO:0000313" key="4">
    <source>
        <dbReference type="EMBL" id="TDR42212.1"/>
    </source>
</evidence>
<keyword evidence="1" id="KW-0472">Membrane</keyword>
<keyword evidence="1" id="KW-1133">Transmembrane helix</keyword>
<keyword evidence="6" id="KW-1185">Reference proteome</keyword>
<gene>
    <name evidence="4" type="ORF">DFR61_104102</name>
    <name evidence="3" type="ORF">NCTC10597_02661</name>
</gene>
<evidence type="ECO:0000256" key="1">
    <source>
        <dbReference type="SAM" id="Phobius"/>
    </source>
</evidence>
<protein>
    <submittedName>
        <fullName evidence="3">Bacterial membrane flanked domain</fullName>
    </submittedName>
</protein>
<reference evidence="4 6" key="2">
    <citation type="submission" date="2019-03" db="EMBL/GenBank/DDBJ databases">
        <title>Genomic Encyclopedia of Type Strains, Phase IV (KMG-IV): sequencing the most valuable type-strain genomes for metagenomic binning, comparative biology and taxonomic classification.</title>
        <authorList>
            <person name="Goeker M."/>
        </authorList>
    </citation>
    <scope>NUCLEOTIDE SEQUENCE [LARGE SCALE GENOMIC DNA]</scope>
    <source>
        <strain evidence="4 6">DSM 20580</strain>
    </source>
</reference>
<feature type="domain" description="YdbS-like PH" evidence="2">
    <location>
        <begin position="72"/>
        <end position="146"/>
    </location>
</feature>
<evidence type="ECO:0000259" key="2">
    <source>
        <dbReference type="Pfam" id="PF03703"/>
    </source>
</evidence>
<dbReference type="PANTHER" id="PTHR34473:SF2">
    <property type="entry name" value="UPF0699 TRANSMEMBRANE PROTEIN YDBT"/>
    <property type="match status" value="1"/>
</dbReference>
<accession>A0A2U3AFP5</accession>
<evidence type="ECO:0000313" key="6">
    <source>
        <dbReference type="Proteomes" id="UP000294641"/>
    </source>
</evidence>
<name>A0A2U3AFP5_9BACL</name>
<feature type="transmembrane region" description="Helical" evidence="1">
    <location>
        <begin position="21"/>
        <end position="42"/>
    </location>
</feature>
<keyword evidence="1" id="KW-0812">Transmembrane</keyword>
<dbReference type="PANTHER" id="PTHR34473">
    <property type="entry name" value="UPF0699 TRANSMEMBRANE PROTEIN YDBS"/>
    <property type="match status" value="1"/>
</dbReference>
<dbReference type="OrthoDB" id="1750577at2"/>
<proteinExistence type="predicted"/>
<dbReference type="RefSeq" id="WP_109348861.1">
    <property type="nucleotide sequence ID" value="NZ_BJUE01000002.1"/>
</dbReference>
<dbReference type="Pfam" id="PF03703">
    <property type="entry name" value="bPH_2"/>
    <property type="match status" value="1"/>
</dbReference>
<dbReference type="EMBL" id="SNZG01000004">
    <property type="protein sequence ID" value="TDR42212.1"/>
    <property type="molecule type" value="Genomic_DNA"/>
</dbReference>
<dbReference type="Proteomes" id="UP000294641">
    <property type="component" value="Unassembled WGS sequence"/>
</dbReference>
<dbReference type="EMBL" id="UGNP01000001">
    <property type="protein sequence ID" value="STX10869.1"/>
    <property type="molecule type" value="Genomic_DNA"/>
</dbReference>
<organism evidence="3 5">
    <name type="scientific">Kurthia zopfii</name>
    <dbReference type="NCBI Taxonomy" id="1650"/>
    <lineage>
        <taxon>Bacteria</taxon>
        <taxon>Bacillati</taxon>
        <taxon>Bacillota</taxon>
        <taxon>Bacilli</taxon>
        <taxon>Bacillales</taxon>
        <taxon>Caryophanaceae</taxon>
        <taxon>Kurthia</taxon>
    </lineage>
</organism>
<comment type="caution">
    <text evidence="3">The sequence shown here is derived from an EMBL/GenBank/DDBJ whole genome shotgun (WGS) entry which is preliminary data.</text>
</comment>
<reference evidence="3 5" key="1">
    <citation type="submission" date="2018-06" db="EMBL/GenBank/DDBJ databases">
        <authorList>
            <consortium name="Pathogen Informatics"/>
            <person name="Doyle S."/>
        </authorList>
    </citation>
    <scope>NUCLEOTIDE SEQUENCE [LARGE SCALE GENOMIC DNA]</scope>
    <source>
        <strain evidence="3 5">NCTC10597</strain>
    </source>
</reference>
<dbReference type="Proteomes" id="UP000254330">
    <property type="component" value="Unassembled WGS sequence"/>
</dbReference>
<feature type="transmembrane region" description="Helical" evidence="1">
    <location>
        <begin position="48"/>
        <end position="67"/>
    </location>
</feature>
<evidence type="ECO:0000313" key="5">
    <source>
        <dbReference type="Proteomes" id="UP000254330"/>
    </source>
</evidence>
<dbReference type="AlphaFoldDB" id="A0A2U3AFP5"/>
<sequence>MSIELKNKIDPKGLTVWRIHAMITSFITLIITAGVFVCTYYFDWYSWIQYALLALWVVSAILGIVVFPKIRWSRWRYEVREQEIEIQSGLFIVERTLVPMIRVQHVDTIQGPILKKYNLSEMNISTAATRHTIPALKAEEADELRMRISKLARVAEEDV</sequence>
<dbReference type="InterPro" id="IPR005182">
    <property type="entry name" value="YdbS-like_PH"/>
</dbReference>
<evidence type="ECO:0000313" key="3">
    <source>
        <dbReference type="EMBL" id="STX10869.1"/>
    </source>
</evidence>